<keyword evidence="8" id="KW-1015">Disulfide bond</keyword>
<keyword evidence="4" id="KW-0597">Phosphoprotein</keyword>
<keyword evidence="6" id="KW-0053">Apoptosis</keyword>
<evidence type="ECO:0000256" key="2">
    <source>
        <dbReference type="ARBA" id="ARBA00013677"/>
    </source>
</evidence>
<dbReference type="PANTHER" id="PTHR11551">
    <property type="entry name" value="INSULIN-LIKE GROWTH FACTOR BINDING PROTEIN"/>
    <property type="match status" value="1"/>
</dbReference>
<dbReference type="AlphaFoldDB" id="A0AAV9R5K5"/>
<keyword evidence="7 11" id="KW-0732">Signal</keyword>
<sequence>MPGLCAFCLAVALAALARLTGSVGPVVQCEPCDASALQHCKPLPKNCAESVREPGCGCCMTCALGEGQACGVYTARCGSGLTCKHQSGENRPLQALLEGRGVCTSATKKLNSYLKPAQKQENAGNLVDDCVNVTETVTVLPAEATVNDRHSPGSMNTRPPLHSRLIQKAENRKTQSYKVEPVLGGVSKDMHNFSLENKRETEYGPCRREIESIMNSLKINNVLNPRGFRLPNCDKKGFYKKKQQTEATHGWLI</sequence>
<dbReference type="GO" id="GO:0005615">
    <property type="term" value="C:extracellular space"/>
    <property type="evidence" value="ECO:0007669"/>
    <property type="project" value="TreeGrafter"/>
</dbReference>
<reference evidence="13 14" key="1">
    <citation type="submission" date="2021-06" db="EMBL/GenBank/DDBJ databases">
        <authorList>
            <person name="Palmer J.M."/>
        </authorList>
    </citation>
    <scope>NUCLEOTIDE SEQUENCE [LARGE SCALE GENOMIC DNA]</scope>
    <source>
        <strain evidence="13 14">MEX-2019</strain>
        <tissue evidence="13">Muscle</tissue>
    </source>
</reference>
<evidence type="ECO:0000256" key="7">
    <source>
        <dbReference type="ARBA" id="ARBA00022729"/>
    </source>
</evidence>
<dbReference type="InterPro" id="IPR000867">
    <property type="entry name" value="IGFBP-like"/>
</dbReference>
<dbReference type="EMBL" id="JAHHUM010002426">
    <property type="protein sequence ID" value="KAK5603605.1"/>
    <property type="molecule type" value="Genomic_DNA"/>
</dbReference>
<dbReference type="InterPro" id="IPR000716">
    <property type="entry name" value="Thyroglobulin_1"/>
</dbReference>
<keyword evidence="10" id="KW-0340">Growth factor binding</keyword>
<dbReference type="PANTHER" id="PTHR11551:SF3">
    <property type="entry name" value="INSULIN-LIKE GROWTH FACTOR-BINDING PROTEIN 3"/>
    <property type="match status" value="1"/>
</dbReference>
<keyword evidence="5" id="KW-0341">Growth regulation</keyword>
<dbReference type="GO" id="GO:0006915">
    <property type="term" value="P:apoptotic process"/>
    <property type="evidence" value="ECO:0007669"/>
    <property type="project" value="UniProtKB-KW"/>
</dbReference>
<feature type="domain" description="IGFBP N-terminal" evidence="12">
    <location>
        <begin position="25"/>
        <end position="106"/>
    </location>
</feature>
<name>A0AAV9R5K5_9TELE</name>
<dbReference type="GO" id="GO:0031994">
    <property type="term" value="F:insulin-like growth factor I binding"/>
    <property type="evidence" value="ECO:0007669"/>
    <property type="project" value="TreeGrafter"/>
</dbReference>
<keyword evidence="14" id="KW-1185">Reference proteome</keyword>
<dbReference type="PRINTS" id="PR01976">
    <property type="entry name" value="IGFBPFAMILY"/>
</dbReference>
<dbReference type="GO" id="GO:0043567">
    <property type="term" value="P:regulation of insulin-like growth factor receptor signaling pathway"/>
    <property type="evidence" value="ECO:0007669"/>
    <property type="project" value="TreeGrafter"/>
</dbReference>
<dbReference type="Pfam" id="PF00086">
    <property type="entry name" value="Thyroglobulin_1"/>
    <property type="match status" value="1"/>
</dbReference>
<dbReference type="InterPro" id="IPR017891">
    <property type="entry name" value="Insulin_GF-bd_Cys-rich_CS"/>
</dbReference>
<feature type="signal peptide" evidence="11">
    <location>
        <begin position="1"/>
        <end position="22"/>
    </location>
</feature>
<proteinExistence type="predicted"/>
<protein>
    <recommendedName>
        <fullName evidence="2">Insulin-like growth factor-binding protein 3</fullName>
    </recommendedName>
</protein>
<evidence type="ECO:0000256" key="11">
    <source>
        <dbReference type="SAM" id="SignalP"/>
    </source>
</evidence>
<dbReference type="FunFam" id="4.10.40.20:FF:000001">
    <property type="entry name" value="Insulin-like growth factor binding protein 5"/>
    <property type="match status" value="1"/>
</dbReference>
<dbReference type="PROSITE" id="PS00222">
    <property type="entry name" value="IGFBP_N_1"/>
    <property type="match status" value="1"/>
</dbReference>
<gene>
    <name evidence="13" type="ORF">CRENBAI_003899</name>
</gene>
<evidence type="ECO:0000256" key="5">
    <source>
        <dbReference type="ARBA" id="ARBA00022604"/>
    </source>
</evidence>
<evidence type="ECO:0000313" key="13">
    <source>
        <dbReference type="EMBL" id="KAK5603605.1"/>
    </source>
</evidence>
<comment type="caution">
    <text evidence="13">The sequence shown here is derived from an EMBL/GenBank/DDBJ whole genome shotgun (WGS) entry which is preliminary data.</text>
</comment>
<evidence type="ECO:0000256" key="10">
    <source>
        <dbReference type="ARBA" id="ARBA00023183"/>
    </source>
</evidence>
<dbReference type="Proteomes" id="UP001311232">
    <property type="component" value="Unassembled WGS sequence"/>
</dbReference>
<dbReference type="Pfam" id="PF00219">
    <property type="entry name" value="IGFBP"/>
    <property type="match status" value="1"/>
</dbReference>
<feature type="chain" id="PRO_5043799128" description="Insulin-like growth factor-binding protein 3" evidence="11">
    <location>
        <begin position="23"/>
        <end position="253"/>
    </location>
</feature>
<evidence type="ECO:0000256" key="1">
    <source>
        <dbReference type="ARBA" id="ARBA00004613"/>
    </source>
</evidence>
<dbReference type="GO" id="GO:0001968">
    <property type="term" value="F:fibronectin binding"/>
    <property type="evidence" value="ECO:0007669"/>
    <property type="project" value="TreeGrafter"/>
</dbReference>
<accession>A0AAV9R5K5</accession>
<comment type="subcellular location">
    <subcellularLocation>
        <location evidence="1">Secreted</location>
    </subcellularLocation>
</comment>
<evidence type="ECO:0000256" key="8">
    <source>
        <dbReference type="ARBA" id="ARBA00023157"/>
    </source>
</evidence>
<dbReference type="PRINTS" id="PR01979">
    <property type="entry name" value="IGFBPFAMILY3"/>
</dbReference>
<evidence type="ECO:0000256" key="3">
    <source>
        <dbReference type="ARBA" id="ARBA00022525"/>
    </source>
</evidence>
<evidence type="ECO:0000256" key="6">
    <source>
        <dbReference type="ARBA" id="ARBA00022703"/>
    </source>
</evidence>
<dbReference type="Gene3D" id="4.10.800.10">
    <property type="entry name" value="Thyroglobulin type-1"/>
    <property type="match status" value="1"/>
</dbReference>
<dbReference type="SUPFAM" id="SSF57610">
    <property type="entry name" value="Thyroglobulin type-1 domain"/>
    <property type="match status" value="1"/>
</dbReference>
<dbReference type="PROSITE" id="PS51323">
    <property type="entry name" value="IGFBP_N_2"/>
    <property type="match status" value="1"/>
</dbReference>
<evidence type="ECO:0000256" key="9">
    <source>
        <dbReference type="ARBA" id="ARBA00023180"/>
    </source>
</evidence>
<dbReference type="SUPFAM" id="SSF57184">
    <property type="entry name" value="Growth factor receptor domain"/>
    <property type="match status" value="1"/>
</dbReference>
<dbReference type="InterPro" id="IPR012211">
    <property type="entry name" value="IGFBP-3"/>
</dbReference>
<dbReference type="SMART" id="SM00121">
    <property type="entry name" value="IB"/>
    <property type="match status" value="1"/>
</dbReference>
<dbReference type="InterPro" id="IPR022321">
    <property type="entry name" value="IGFBP_1-6_chordata"/>
</dbReference>
<dbReference type="Gene3D" id="4.10.40.20">
    <property type="match status" value="1"/>
</dbReference>
<keyword evidence="3" id="KW-0964">Secreted</keyword>
<organism evidence="13 14">
    <name type="scientific">Crenichthys baileyi</name>
    <name type="common">White River springfish</name>
    <dbReference type="NCBI Taxonomy" id="28760"/>
    <lineage>
        <taxon>Eukaryota</taxon>
        <taxon>Metazoa</taxon>
        <taxon>Chordata</taxon>
        <taxon>Craniata</taxon>
        <taxon>Vertebrata</taxon>
        <taxon>Euteleostomi</taxon>
        <taxon>Actinopterygii</taxon>
        <taxon>Neopterygii</taxon>
        <taxon>Teleostei</taxon>
        <taxon>Neoteleostei</taxon>
        <taxon>Acanthomorphata</taxon>
        <taxon>Ovalentaria</taxon>
        <taxon>Atherinomorphae</taxon>
        <taxon>Cyprinodontiformes</taxon>
        <taxon>Goodeidae</taxon>
        <taxon>Crenichthys</taxon>
    </lineage>
</organism>
<evidence type="ECO:0000313" key="14">
    <source>
        <dbReference type="Proteomes" id="UP001311232"/>
    </source>
</evidence>
<keyword evidence="9" id="KW-0325">Glycoprotein</keyword>
<dbReference type="GO" id="GO:0031995">
    <property type="term" value="F:insulin-like growth factor II binding"/>
    <property type="evidence" value="ECO:0007669"/>
    <property type="project" value="TreeGrafter"/>
</dbReference>
<evidence type="ECO:0000259" key="12">
    <source>
        <dbReference type="PROSITE" id="PS51323"/>
    </source>
</evidence>
<dbReference type="InterPro" id="IPR036857">
    <property type="entry name" value="Thyroglobulin_1_sf"/>
</dbReference>
<dbReference type="InterPro" id="IPR009030">
    <property type="entry name" value="Growth_fac_rcpt_cys_sf"/>
</dbReference>
<evidence type="ECO:0000256" key="4">
    <source>
        <dbReference type="ARBA" id="ARBA00022553"/>
    </source>
</evidence>